<dbReference type="Proteomes" id="UP000244178">
    <property type="component" value="Unassembled WGS sequence"/>
</dbReference>
<reference evidence="2 3" key="1">
    <citation type="submission" date="2018-03" db="EMBL/GenBank/DDBJ databases">
        <title>Draft genome sequence of the plant growth promoting rhizobacterium Pseudomonas protegens strain BNJ-SS-45 isolated from wheat (Triticum aestivum) rhizosphere.</title>
        <authorList>
            <person name="Bajpai A."/>
            <person name="Shende K."/>
            <person name="Meena N."/>
            <person name="Upadhyayula S.R."/>
            <person name="Suravajhala P."/>
            <person name="Medicherla K.M."/>
            <person name="Johri B.N."/>
        </authorList>
    </citation>
    <scope>NUCLEOTIDE SEQUENCE [LARGE SCALE GENOMIC DNA]</scope>
    <source>
        <strain evidence="2 3">BNJ-SS-45</strain>
    </source>
</reference>
<accession>A0A2T6GEQ0</accession>
<feature type="transmembrane region" description="Helical" evidence="1">
    <location>
        <begin position="77"/>
        <end position="101"/>
    </location>
</feature>
<keyword evidence="1" id="KW-1133">Transmembrane helix</keyword>
<feature type="transmembrane region" description="Helical" evidence="1">
    <location>
        <begin position="21"/>
        <end position="44"/>
    </location>
</feature>
<comment type="caution">
    <text evidence="2">The sequence shown here is derived from an EMBL/GenBank/DDBJ whole genome shotgun (WGS) entry which is preliminary data.</text>
</comment>
<evidence type="ECO:0000313" key="2">
    <source>
        <dbReference type="EMBL" id="PUA42629.1"/>
    </source>
</evidence>
<dbReference type="EMBL" id="PYJM01000006">
    <property type="protein sequence ID" value="PUA42629.1"/>
    <property type="molecule type" value="Genomic_DNA"/>
</dbReference>
<sequence>MNQKRTRVRLPHPKPGKTGRGAWVFLLIGGVLLALTALLGWTLVSALQDGLIVTRNRAGPKLVYSQAQQPTQFYIELLWQSISTLLLGALAVAALWIGRVLMGAQKKHR</sequence>
<name>A0A2T6GEQ0_9PSED</name>
<proteinExistence type="predicted"/>
<gene>
    <name evidence="2" type="ORF">C5U62_24925</name>
</gene>
<evidence type="ECO:0000313" key="3">
    <source>
        <dbReference type="Proteomes" id="UP000244178"/>
    </source>
</evidence>
<evidence type="ECO:0000256" key="1">
    <source>
        <dbReference type="SAM" id="Phobius"/>
    </source>
</evidence>
<organism evidence="2 3">
    <name type="scientific">Pseudomonas protegens</name>
    <dbReference type="NCBI Taxonomy" id="380021"/>
    <lineage>
        <taxon>Bacteria</taxon>
        <taxon>Pseudomonadati</taxon>
        <taxon>Pseudomonadota</taxon>
        <taxon>Gammaproteobacteria</taxon>
        <taxon>Pseudomonadales</taxon>
        <taxon>Pseudomonadaceae</taxon>
        <taxon>Pseudomonas</taxon>
    </lineage>
</organism>
<dbReference type="RefSeq" id="WP_060837090.1">
    <property type="nucleotide sequence ID" value="NZ_PYJM01000006.1"/>
</dbReference>
<keyword evidence="1" id="KW-0472">Membrane</keyword>
<dbReference type="AlphaFoldDB" id="A0A2T6GEQ0"/>
<protein>
    <submittedName>
        <fullName evidence="2">Uncharacterized protein</fullName>
    </submittedName>
</protein>
<keyword evidence="1" id="KW-0812">Transmembrane</keyword>